<evidence type="ECO:0000313" key="4">
    <source>
        <dbReference type="Proteomes" id="UP001595841"/>
    </source>
</evidence>
<dbReference type="EMBL" id="JBHSCL010000007">
    <property type="protein sequence ID" value="MFC4220842.1"/>
    <property type="molecule type" value="Genomic_DNA"/>
</dbReference>
<gene>
    <name evidence="3" type="ORF">ACFOWS_11885</name>
</gene>
<accession>A0ABV8PPF8</accession>
<name>A0ABV8PPF8_9FLAO</name>
<sequence>MKKYFGLLLILWIPFGCETEQKLTFEPLELHGESCGNCPEITIALPHALDDSNVATAINRSLREEVIALLSFSDNEDIENVDQAMASFTESYKELKTKFTDEIGWEAKINGEVIYEDEHLVTIVVNSYTFTGGAHGYGSTSYLNFDKAKGTELENWELFDDLEGFEKFAEAKFRIQEKIPQDGNINATGFMFEGDAFHLSNTIGYTKDGVQLIYNQYEVASYADGPIILTLPYAEVNLFLKRKVKS</sequence>
<proteinExistence type="predicted"/>
<keyword evidence="4" id="KW-1185">Reference proteome</keyword>
<dbReference type="RefSeq" id="WP_379764800.1">
    <property type="nucleotide sequence ID" value="NZ_JBHSCL010000007.1"/>
</dbReference>
<evidence type="ECO:0000259" key="1">
    <source>
        <dbReference type="Pfam" id="PF11738"/>
    </source>
</evidence>
<dbReference type="Proteomes" id="UP001595841">
    <property type="component" value="Unassembled WGS sequence"/>
</dbReference>
<dbReference type="InterPro" id="IPR025303">
    <property type="entry name" value="PdaC"/>
</dbReference>
<dbReference type="Gene3D" id="3.90.640.20">
    <property type="entry name" value="Heat-shock cognate protein, ATPase"/>
    <property type="match status" value="1"/>
</dbReference>
<evidence type="ECO:0000313" key="3">
    <source>
        <dbReference type="EMBL" id="MFC4220842.1"/>
    </source>
</evidence>
<comment type="caution">
    <text evidence="3">The sequence shown here is derived from an EMBL/GenBank/DDBJ whole genome shotgun (WGS) entry which is preliminary data.</text>
</comment>
<dbReference type="Pfam" id="PF11738">
    <property type="entry name" value="DUF3298"/>
    <property type="match status" value="1"/>
</dbReference>
<dbReference type="InterPro" id="IPR021729">
    <property type="entry name" value="DUF3298"/>
</dbReference>
<feature type="domain" description="DUF3298" evidence="1">
    <location>
        <begin position="164"/>
        <end position="233"/>
    </location>
</feature>
<organism evidence="3 4">
    <name type="scientific">Flagellimonas marina</name>
    <dbReference type="NCBI Taxonomy" id="1775168"/>
    <lineage>
        <taxon>Bacteria</taxon>
        <taxon>Pseudomonadati</taxon>
        <taxon>Bacteroidota</taxon>
        <taxon>Flavobacteriia</taxon>
        <taxon>Flavobacteriales</taxon>
        <taxon>Flavobacteriaceae</taxon>
        <taxon>Flagellimonas</taxon>
    </lineage>
</organism>
<evidence type="ECO:0000259" key="2">
    <source>
        <dbReference type="Pfam" id="PF13739"/>
    </source>
</evidence>
<reference evidence="4" key="1">
    <citation type="journal article" date="2019" name="Int. J. Syst. Evol. Microbiol.">
        <title>The Global Catalogue of Microorganisms (GCM) 10K type strain sequencing project: providing services to taxonomists for standard genome sequencing and annotation.</title>
        <authorList>
            <consortium name="The Broad Institute Genomics Platform"/>
            <consortium name="The Broad Institute Genome Sequencing Center for Infectious Disease"/>
            <person name="Wu L."/>
            <person name="Ma J."/>
        </authorList>
    </citation>
    <scope>NUCLEOTIDE SEQUENCE [LARGE SCALE GENOMIC DNA]</scope>
    <source>
        <strain evidence="4">CGMCC 1.15774</strain>
    </source>
</reference>
<feature type="domain" description="Deacetylase PdaC" evidence="2">
    <location>
        <begin position="37"/>
        <end position="136"/>
    </location>
</feature>
<dbReference type="Pfam" id="PF13739">
    <property type="entry name" value="PdaC"/>
    <property type="match status" value="1"/>
</dbReference>
<protein>
    <submittedName>
        <fullName evidence="3">DUF3298 and DUF4163 domain-containing protein</fullName>
    </submittedName>
</protein>
<dbReference type="Gene3D" id="3.30.565.40">
    <property type="entry name" value="Fervidobacterium nodosum Rt17-B1 like"/>
    <property type="match status" value="1"/>
</dbReference>
<dbReference type="InterPro" id="IPR037126">
    <property type="entry name" value="PdaC/RsiV-like_sf"/>
</dbReference>